<proteinExistence type="predicted"/>
<sequence length="80" mass="9463">MRMRGKYGEYEVVFLFLRLEKIAVGRMLIFPKVKVILFLGLKGSYSIFDNNIVGHWNGYLDMENFISFIISLNEWTVDHE</sequence>
<dbReference type="EMBL" id="KZ662916">
    <property type="protein sequence ID" value="PPS17557.1"/>
    <property type="molecule type" value="Genomic_DNA"/>
</dbReference>
<protein>
    <submittedName>
        <fullName evidence="1">Uncharacterized protein</fullName>
    </submittedName>
</protein>
<dbReference type="OrthoDB" id="10544805at2759"/>
<dbReference type="Proteomes" id="UP000239757">
    <property type="component" value="Unassembled WGS sequence"/>
</dbReference>
<evidence type="ECO:0000313" key="2">
    <source>
        <dbReference type="Proteomes" id="UP000239757"/>
    </source>
</evidence>
<dbReference type="AlphaFoldDB" id="A0A2P5YPM2"/>
<organism evidence="1 2">
    <name type="scientific">Gossypium barbadense</name>
    <name type="common">Sea Island cotton</name>
    <name type="synonym">Hibiscus barbadensis</name>
    <dbReference type="NCBI Taxonomy" id="3634"/>
    <lineage>
        <taxon>Eukaryota</taxon>
        <taxon>Viridiplantae</taxon>
        <taxon>Streptophyta</taxon>
        <taxon>Embryophyta</taxon>
        <taxon>Tracheophyta</taxon>
        <taxon>Spermatophyta</taxon>
        <taxon>Magnoliopsida</taxon>
        <taxon>eudicotyledons</taxon>
        <taxon>Gunneridae</taxon>
        <taxon>Pentapetalae</taxon>
        <taxon>rosids</taxon>
        <taxon>malvids</taxon>
        <taxon>Malvales</taxon>
        <taxon>Malvaceae</taxon>
        <taxon>Malvoideae</taxon>
        <taxon>Gossypium</taxon>
    </lineage>
</organism>
<accession>A0A2P5YPM2</accession>
<name>A0A2P5YPM2_GOSBA</name>
<evidence type="ECO:0000313" key="1">
    <source>
        <dbReference type="EMBL" id="PPS17557.1"/>
    </source>
</evidence>
<reference evidence="1 2" key="1">
    <citation type="submission" date="2015-01" db="EMBL/GenBank/DDBJ databases">
        <title>Genome of allotetraploid Gossypium barbadense reveals genomic plasticity and fiber elongation in cotton evolution.</title>
        <authorList>
            <person name="Chen X."/>
            <person name="Liu X."/>
            <person name="Zhao B."/>
            <person name="Zheng H."/>
            <person name="Hu Y."/>
            <person name="Lu G."/>
            <person name="Yang C."/>
            <person name="Chen J."/>
            <person name="Shan C."/>
            <person name="Zhang L."/>
            <person name="Zhou Y."/>
            <person name="Wang L."/>
            <person name="Guo W."/>
            <person name="Bai Y."/>
            <person name="Ruan J."/>
            <person name="Shangguan X."/>
            <person name="Mao Y."/>
            <person name="Jiang J."/>
            <person name="Zhu Y."/>
            <person name="Lei J."/>
            <person name="Kang H."/>
            <person name="Chen S."/>
            <person name="He X."/>
            <person name="Wang R."/>
            <person name="Wang Y."/>
            <person name="Chen J."/>
            <person name="Wang L."/>
            <person name="Yu S."/>
            <person name="Wang B."/>
            <person name="Wei J."/>
            <person name="Song S."/>
            <person name="Lu X."/>
            <person name="Gao Z."/>
            <person name="Gu W."/>
            <person name="Deng X."/>
            <person name="Ma D."/>
            <person name="Wang S."/>
            <person name="Liang W."/>
            <person name="Fang L."/>
            <person name="Cai C."/>
            <person name="Zhu X."/>
            <person name="Zhou B."/>
            <person name="Zhang Y."/>
            <person name="Chen Z."/>
            <person name="Xu S."/>
            <person name="Zhu R."/>
            <person name="Wang S."/>
            <person name="Zhang T."/>
            <person name="Zhao G."/>
        </authorList>
    </citation>
    <scope>NUCLEOTIDE SEQUENCE [LARGE SCALE GENOMIC DNA]</scope>
    <source>
        <strain evidence="2">cv. Xinhai21</strain>
        <tissue evidence="1">Leaf</tissue>
    </source>
</reference>
<gene>
    <name evidence="1" type="ORF">GOBAR_AA03017</name>
</gene>